<reference evidence="2" key="1">
    <citation type="submission" date="2010-04" db="EMBL/GenBank/DDBJ databases">
        <title>Complete sequence of Methanocaldococcus infernus ME.</title>
        <authorList>
            <consortium name="US DOE Joint Genome Institute"/>
            <person name="Lucas S."/>
            <person name="Copeland A."/>
            <person name="Lapidus A."/>
            <person name="Cheng J.-F."/>
            <person name="Bruce D."/>
            <person name="Goodwin L."/>
            <person name="Pitluck S."/>
            <person name="Munk A.C."/>
            <person name="Detter J.C."/>
            <person name="Han C."/>
            <person name="Tapia R."/>
            <person name="Land M."/>
            <person name="Hauser L."/>
            <person name="Kyrpides N."/>
            <person name="Mikhailova N."/>
            <person name="Sieprawska-Lupa M."/>
            <person name="Whitman W.B."/>
            <person name="Woyke T."/>
        </authorList>
    </citation>
    <scope>NUCLEOTIDE SEQUENCE [LARGE SCALE GENOMIC DNA]</scope>
    <source>
        <strain evidence="2">ME</strain>
    </source>
</reference>
<dbReference type="Pfam" id="PF01507">
    <property type="entry name" value="PAPS_reduct"/>
    <property type="match status" value="1"/>
</dbReference>
<dbReference type="AlphaFoldDB" id="D5VSF5"/>
<dbReference type="Gene3D" id="3.40.50.620">
    <property type="entry name" value="HUPs"/>
    <property type="match status" value="1"/>
</dbReference>
<dbReference type="PANTHER" id="PTHR43169:SF4">
    <property type="entry name" value="ATPASE, PP-LOOP SUPERFAMILY-RELATED"/>
    <property type="match status" value="1"/>
</dbReference>
<feature type="domain" description="Phosphoadenosine phosphosulphate reductase" evidence="1">
    <location>
        <begin position="43"/>
        <end position="223"/>
    </location>
</feature>
<protein>
    <recommendedName>
        <fullName evidence="1">Phosphoadenosine phosphosulphate reductase domain-containing protein</fullName>
    </recommendedName>
</protein>
<dbReference type="SUPFAM" id="SSF52402">
    <property type="entry name" value="Adenine nucleotide alpha hydrolases-like"/>
    <property type="match status" value="1"/>
</dbReference>
<dbReference type="PIRSF" id="PIRSF036670">
    <property type="entry name" value="ATPase_UCP036670"/>
    <property type="match status" value="1"/>
</dbReference>
<dbReference type="Proteomes" id="UP000002061">
    <property type="component" value="Chromosome"/>
</dbReference>
<evidence type="ECO:0000313" key="3">
    <source>
        <dbReference type="Proteomes" id="UP000002061"/>
    </source>
</evidence>
<name>D5VSF5_METIM</name>
<keyword evidence="3" id="KW-1185">Reference proteome</keyword>
<dbReference type="InterPro" id="IPR012122">
    <property type="entry name" value="ATPase_PP-loop_MJ1016"/>
</dbReference>
<dbReference type="InterPro" id="IPR002500">
    <property type="entry name" value="PAPS_reduct_dom"/>
</dbReference>
<dbReference type="STRING" id="573063.Metin_0844"/>
<sequence length="287" mass="34000">MIFISLIEFSKWTKEKRKLNNLEELKRDILEQFKENNCLNKKIVAMVSGGKDSSTALALALDLGLEVKYLVHFTHRWSWDICKEEVMKLSDRFGIEVKFIDITEELLKRIKGAKPSSICRICKNIMKDKAVDIAKREDSIILTGDSALEKVSGAIMNYLRRKYGEVKYNKMELTKVPEKYNIFFFRPLIRLAYEDVLKLMKYYNLNIRRVHEVGDKKFWREGCCLQYAKKLDEETFNKLYLYNKIATEVAREHNFRASVKYPPLEIITVPNKEEYKELIMKRLRELE</sequence>
<dbReference type="InterPro" id="IPR014729">
    <property type="entry name" value="Rossmann-like_a/b/a_fold"/>
</dbReference>
<gene>
    <name evidence="2" type="ordered locus">Metin_0844</name>
</gene>
<dbReference type="HOGENOM" id="CLU_064237_0_0_2"/>
<evidence type="ECO:0000313" key="2">
    <source>
        <dbReference type="EMBL" id="ADG13508.1"/>
    </source>
</evidence>
<evidence type="ECO:0000259" key="1">
    <source>
        <dbReference type="Pfam" id="PF01507"/>
    </source>
</evidence>
<accession>D5VSF5</accession>
<organism evidence="2 3">
    <name type="scientific">Methanocaldococcus infernus (strain DSM 11812 / JCM 15783 / ME)</name>
    <dbReference type="NCBI Taxonomy" id="573063"/>
    <lineage>
        <taxon>Archaea</taxon>
        <taxon>Methanobacteriati</taxon>
        <taxon>Methanobacteriota</taxon>
        <taxon>Methanomada group</taxon>
        <taxon>Methanococci</taxon>
        <taxon>Methanococcales</taxon>
        <taxon>Methanocaldococcaceae</taxon>
        <taxon>Methanocaldococcus</taxon>
    </lineage>
</organism>
<dbReference type="KEGG" id="mif:Metin_0844"/>
<dbReference type="PANTHER" id="PTHR43169">
    <property type="entry name" value="EXSB FAMILY PROTEIN"/>
    <property type="match status" value="1"/>
</dbReference>
<dbReference type="GO" id="GO:0003824">
    <property type="term" value="F:catalytic activity"/>
    <property type="evidence" value="ECO:0007669"/>
    <property type="project" value="InterPro"/>
</dbReference>
<dbReference type="EMBL" id="CP002009">
    <property type="protein sequence ID" value="ADG13508.1"/>
    <property type="molecule type" value="Genomic_DNA"/>
</dbReference>
<proteinExistence type="predicted"/>
<dbReference type="InterPro" id="IPR052188">
    <property type="entry name" value="Ni-pincer_cofactor_biosynth"/>
</dbReference>
<dbReference type="eggNOG" id="arCOG00044">
    <property type="taxonomic scope" value="Archaea"/>
</dbReference>